<evidence type="ECO:0000256" key="5">
    <source>
        <dbReference type="ARBA" id="ARBA00023242"/>
    </source>
</evidence>
<feature type="compositionally biased region" description="Polar residues" evidence="6">
    <location>
        <begin position="246"/>
        <end position="257"/>
    </location>
</feature>
<feature type="region of interest" description="Disordered" evidence="6">
    <location>
        <begin position="168"/>
        <end position="210"/>
    </location>
</feature>
<comment type="subcellular location">
    <subcellularLocation>
        <location evidence="1">Nucleus</location>
    </subcellularLocation>
</comment>
<keyword evidence="3" id="KW-0238">DNA-binding</keyword>
<proteinExistence type="predicted"/>
<dbReference type="Proteomes" id="UP001289374">
    <property type="component" value="Unassembled WGS sequence"/>
</dbReference>
<dbReference type="Gene3D" id="3.40.1810.10">
    <property type="entry name" value="Transcription factor, MADS-box"/>
    <property type="match status" value="1"/>
</dbReference>
<evidence type="ECO:0000256" key="3">
    <source>
        <dbReference type="ARBA" id="ARBA00023125"/>
    </source>
</evidence>
<reference evidence="8" key="1">
    <citation type="submission" date="2020-06" db="EMBL/GenBank/DDBJ databases">
        <authorList>
            <person name="Li T."/>
            <person name="Hu X."/>
            <person name="Zhang T."/>
            <person name="Song X."/>
            <person name="Zhang H."/>
            <person name="Dai N."/>
            <person name="Sheng W."/>
            <person name="Hou X."/>
            <person name="Wei L."/>
        </authorList>
    </citation>
    <scope>NUCLEOTIDE SEQUENCE</scope>
    <source>
        <strain evidence="8">K16</strain>
        <tissue evidence="8">Leaf</tissue>
    </source>
</reference>
<dbReference type="SMART" id="SM00432">
    <property type="entry name" value="MADS"/>
    <property type="match status" value="1"/>
</dbReference>
<dbReference type="InterPro" id="IPR002100">
    <property type="entry name" value="TF_MADSbox"/>
</dbReference>
<dbReference type="InterPro" id="IPR036879">
    <property type="entry name" value="TF_MADSbox_sf"/>
</dbReference>
<dbReference type="Pfam" id="PF00319">
    <property type="entry name" value="SRF-TF"/>
    <property type="match status" value="1"/>
</dbReference>
<protein>
    <submittedName>
        <fullName evidence="8">Agamous-like MADS-box protein</fullName>
    </submittedName>
</protein>
<dbReference type="PROSITE" id="PS50066">
    <property type="entry name" value="MADS_BOX_2"/>
    <property type="match status" value="1"/>
</dbReference>
<gene>
    <name evidence="8" type="ORF">Sango_2238900</name>
</gene>
<comment type="caution">
    <text evidence="8">The sequence shown here is derived from an EMBL/GenBank/DDBJ whole genome shotgun (WGS) entry which is preliminary data.</text>
</comment>
<dbReference type="EMBL" id="JACGWL010000013">
    <property type="protein sequence ID" value="KAK4389019.1"/>
    <property type="molecule type" value="Genomic_DNA"/>
</dbReference>
<dbReference type="AlphaFoldDB" id="A0AAE1W934"/>
<feature type="region of interest" description="Disordered" evidence="6">
    <location>
        <begin position="223"/>
        <end position="452"/>
    </location>
</feature>
<evidence type="ECO:0000256" key="4">
    <source>
        <dbReference type="ARBA" id="ARBA00023163"/>
    </source>
</evidence>
<keyword evidence="2" id="KW-0805">Transcription regulation</keyword>
<dbReference type="CDD" id="cd00265">
    <property type="entry name" value="MADS_MEF2_like"/>
    <property type="match status" value="1"/>
</dbReference>
<dbReference type="GO" id="GO:0046983">
    <property type="term" value="F:protein dimerization activity"/>
    <property type="evidence" value="ECO:0007669"/>
    <property type="project" value="InterPro"/>
</dbReference>
<keyword evidence="5" id="KW-0539">Nucleus</keyword>
<dbReference type="InterPro" id="IPR033896">
    <property type="entry name" value="MEF2-like_N"/>
</dbReference>
<evidence type="ECO:0000256" key="1">
    <source>
        <dbReference type="ARBA" id="ARBA00004123"/>
    </source>
</evidence>
<dbReference type="GO" id="GO:0045944">
    <property type="term" value="P:positive regulation of transcription by RNA polymerase II"/>
    <property type="evidence" value="ECO:0007669"/>
    <property type="project" value="InterPro"/>
</dbReference>
<dbReference type="PRINTS" id="PR00404">
    <property type="entry name" value="MADSDOMAIN"/>
</dbReference>
<organism evidence="8 9">
    <name type="scientific">Sesamum angolense</name>
    <dbReference type="NCBI Taxonomy" id="2727404"/>
    <lineage>
        <taxon>Eukaryota</taxon>
        <taxon>Viridiplantae</taxon>
        <taxon>Streptophyta</taxon>
        <taxon>Embryophyta</taxon>
        <taxon>Tracheophyta</taxon>
        <taxon>Spermatophyta</taxon>
        <taxon>Magnoliopsida</taxon>
        <taxon>eudicotyledons</taxon>
        <taxon>Gunneridae</taxon>
        <taxon>Pentapetalae</taxon>
        <taxon>asterids</taxon>
        <taxon>lamiids</taxon>
        <taxon>Lamiales</taxon>
        <taxon>Pedaliaceae</taxon>
        <taxon>Sesamum</taxon>
    </lineage>
</organism>
<feature type="domain" description="MADS-box" evidence="7">
    <location>
        <begin position="7"/>
        <end position="67"/>
    </location>
</feature>
<keyword evidence="4" id="KW-0804">Transcription</keyword>
<feature type="compositionally biased region" description="Polar residues" evidence="6">
    <location>
        <begin position="371"/>
        <end position="388"/>
    </location>
</feature>
<evidence type="ECO:0000256" key="2">
    <source>
        <dbReference type="ARBA" id="ARBA00023015"/>
    </source>
</evidence>
<dbReference type="PANTHER" id="PTHR11945">
    <property type="entry name" value="MADS BOX PROTEIN"/>
    <property type="match status" value="1"/>
</dbReference>
<dbReference type="GO" id="GO:0000978">
    <property type="term" value="F:RNA polymerase II cis-regulatory region sequence-specific DNA binding"/>
    <property type="evidence" value="ECO:0007669"/>
    <property type="project" value="TreeGrafter"/>
</dbReference>
<evidence type="ECO:0000256" key="6">
    <source>
        <dbReference type="SAM" id="MobiDB-lite"/>
    </source>
</evidence>
<feature type="compositionally biased region" description="Gly residues" evidence="6">
    <location>
        <begin position="439"/>
        <end position="452"/>
    </location>
</feature>
<evidence type="ECO:0000313" key="9">
    <source>
        <dbReference type="Proteomes" id="UP001289374"/>
    </source>
</evidence>
<keyword evidence="9" id="KW-1185">Reference proteome</keyword>
<sequence length="452" mass="49076">MAGRQTRGRQRIPMRRIESQDDLYATFSKRRLGLYKKASELSTLCGVDIGVIIFSPTNNPYSFFHPSMESVVERYRNPDQPPTDLARIVEGHTRTRIEQLNKRLDEVLDMKEQIKEREKYLDEVDKTRPKGWWEQPVDSLNAQQVKEWKAWFGELHARVTSRIEELTNGGSGSGSLANAPIFPDPPSSVPSMFPQNYVPPAGTSSAPGEGILEVDQFSGQYYYAPPQGQDPFVAGADQFYDPPQGQDPSDSGTNQYYSLAGAPNPSGTGPSQYYGPPVVQNPSGAGPSEYYGPPLVQNPFGVGPSQFFGPPSNQNPPAAGSSKYYEPPQALDPSGDGPNQYYGPPPTQDPTIFELSQLYGLLQGQDPSDIGPSQFNVPPPTNNSSGVGPNQFYGPPPGQDHFGTMSSQFYRPPLGQDPSSVGPRRFYNAQQGGDPSAAGGTGETGTSNQGGQ</sequence>
<name>A0AAE1W934_9LAMI</name>
<dbReference type="PANTHER" id="PTHR11945:SF776">
    <property type="entry name" value="AGAMOUS-LIKE 50-RELATED"/>
    <property type="match status" value="1"/>
</dbReference>
<dbReference type="GO" id="GO:0000981">
    <property type="term" value="F:DNA-binding transcription factor activity, RNA polymerase II-specific"/>
    <property type="evidence" value="ECO:0007669"/>
    <property type="project" value="TreeGrafter"/>
</dbReference>
<evidence type="ECO:0000313" key="8">
    <source>
        <dbReference type="EMBL" id="KAK4389019.1"/>
    </source>
</evidence>
<reference evidence="8" key="2">
    <citation type="journal article" date="2024" name="Plant">
        <title>Genomic evolution and insights into agronomic trait innovations of Sesamum species.</title>
        <authorList>
            <person name="Miao H."/>
            <person name="Wang L."/>
            <person name="Qu L."/>
            <person name="Liu H."/>
            <person name="Sun Y."/>
            <person name="Le M."/>
            <person name="Wang Q."/>
            <person name="Wei S."/>
            <person name="Zheng Y."/>
            <person name="Lin W."/>
            <person name="Duan Y."/>
            <person name="Cao H."/>
            <person name="Xiong S."/>
            <person name="Wang X."/>
            <person name="Wei L."/>
            <person name="Li C."/>
            <person name="Ma Q."/>
            <person name="Ju M."/>
            <person name="Zhao R."/>
            <person name="Li G."/>
            <person name="Mu C."/>
            <person name="Tian Q."/>
            <person name="Mei H."/>
            <person name="Zhang T."/>
            <person name="Gao T."/>
            <person name="Zhang H."/>
        </authorList>
    </citation>
    <scope>NUCLEOTIDE SEQUENCE</scope>
    <source>
        <strain evidence="8">K16</strain>
    </source>
</reference>
<evidence type="ECO:0000259" key="7">
    <source>
        <dbReference type="PROSITE" id="PS50066"/>
    </source>
</evidence>
<dbReference type="SUPFAM" id="SSF55455">
    <property type="entry name" value="SRF-like"/>
    <property type="match status" value="1"/>
</dbReference>
<dbReference type="GO" id="GO:0005634">
    <property type="term" value="C:nucleus"/>
    <property type="evidence" value="ECO:0007669"/>
    <property type="project" value="UniProtKB-SubCell"/>
</dbReference>
<accession>A0AAE1W934</accession>